<dbReference type="GO" id="GO:0140662">
    <property type="term" value="F:ATP-dependent protein folding chaperone"/>
    <property type="evidence" value="ECO:0007669"/>
    <property type="project" value="InterPro"/>
</dbReference>
<name>A0A0M3HGQ9_ASCLU</name>
<evidence type="ECO:0000313" key="5">
    <source>
        <dbReference type="Proteomes" id="UP000036681"/>
    </source>
</evidence>
<organism evidence="5 6">
    <name type="scientific">Ascaris lumbricoides</name>
    <name type="common">Giant roundworm</name>
    <dbReference type="NCBI Taxonomy" id="6252"/>
    <lineage>
        <taxon>Eukaryota</taxon>
        <taxon>Metazoa</taxon>
        <taxon>Ecdysozoa</taxon>
        <taxon>Nematoda</taxon>
        <taxon>Chromadorea</taxon>
        <taxon>Rhabditida</taxon>
        <taxon>Spirurina</taxon>
        <taxon>Ascaridomorpha</taxon>
        <taxon>Ascaridoidea</taxon>
        <taxon>Ascarididae</taxon>
        <taxon>Ascaris</taxon>
    </lineage>
</organism>
<dbReference type="PANTHER" id="PTHR45639">
    <property type="entry name" value="HSC70CB, ISOFORM G-RELATED"/>
    <property type="match status" value="1"/>
</dbReference>
<dbReference type="Pfam" id="PF00012">
    <property type="entry name" value="HSP70"/>
    <property type="match status" value="1"/>
</dbReference>
<reference evidence="6" key="1">
    <citation type="submission" date="2017-02" db="UniProtKB">
        <authorList>
            <consortium name="WormBaseParasite"/>
        </authorList>
    </citation>
    <scope>IDENTIFICATION</scope>
</reference>
<proteinExistence type="inferred from homology"/>
<dbReference type="Proteomes" id="UP000036681">
    <property type="component" value="Unplaced"/>
</dbReference>
<feature type="compositionally biased region" description="Basic and acidic residues" evidence="4">
    <location>
        <begin position="104"/>
        <end position="141"/>
    </location>
</feature>
<feature type="region of interest" description="Disordered" evidence="4">
    <location>
        <begin position="104"/>
        <end position="149"/>
    </location>
</feature>
<dbReference type="AlphaFoldDB" id="A0A0M3HGQ9"/>
<dbReference type="Gene3D" id="2.60.34.10">
    <property type="entry name" value="Substrate Binding Domain Of DNAk, Chain A, domain 1"/>
    <property type="match status" value="1"/>
</dbReference>
<accession>A0A0M3HGQ9</accession>
<dbReference type="Gene3D" id="1.20.1270.10">
    <property type="match status" value="1"/>
</dbReference>
<dbReference type="PANTHER" id="PTHR45639:SF4">
    <property type="entry name" value="HSC70CB, ISOFORM G"/>
    <property type="match status" value="1"/>
</dbReference>
<dbReference type="InterPro" id="IPR029048">
    <property type="entry name" value="HSP70_C_sf"/>
</dbReference>
<evidence type="ECO:0000256" key="2">
    <source>
        <dbReference type="ARBA" id="ARBA00022741"/>
    </source>
</evidence>
<protein>
    <submittedName>
        <fullName evidence="6">Calpain_III domain-containing protein</fullName>
    </submittedName>
</protein>
<dbReference type="InterPro" id="IPR029047">
    <property type="entry name" value="HSP70_peptide-bd_sf"/>
</dbReference>
<dbReference type="WBParaSite" id="ALUE_0000070401-mRNA-1">
    <property type="protein sequence ID" value="ALUE_0000070401-mRNA-1"/>
    <property type="gene ID" value="ALUE_0000070401"/>
</dbReference>
<evidence type="ECO:0000256" key="1">
    <source>
        <dbReference type="ARBA" id="ARBA00007381"/>
    </source>
</evidence>
<keyword evidence="2" id="KW-0547">Nucleotide-binding</keyword>
<dbReference type="GO" id="GO:0005524">
    <property type="term" value="F:ATP binding"/>
    <property type="evidence" value="ECO:0007669"/>
    <property type="project" value="UniProtKB-KW"/>
</dbReference>
<dbReference type="GO" id="GO:0005634">
    <property type="term" value="C:nucleus"/>
    <property type="evidence" value="ECO:0007669"/>
    <property type="project" value="TreeGrafter"/>
</dbReference>
<dbReference type="GO" id="GO:0005829">
    <property type="term" value="C:cytosol"/>
    <property type="evidence" value="ECO:0007669"/>
    <property type="project" value="TreeGrafter"/>
</dbReference>
<comment type="similarity">
    <text evidence="1">Belongs to the heat shock protein 70 family.</text>
</comment>
<keyword evidence="5" id="KW-1185">Reference proteome</keyword>
<dbReference type="SUPFAM" id="SSF100920">
    <property type="entry name" value="Heat shock protein 70kD (HSP70), peptide-binding domain"/>
    <property type="match status" value="1"/>
</dbReference>
<sequence length="228" mass="26087">MNSCDVGMFVVFFFRENDVFVERDEFPFSKMLTLYRQEPFQLTACYAFPNLIPHLSREIGTWRVKDVKPGADNGARKVKVKVRVNPNGVFSVCSATMYETVECKEEEKVPEPMETDESAKGVQKDDSKEGDDKAKERDDKAVNGPVENKPKTKTITIDLPIEEYTPSVANVPTLVQLELEMQAADRREKEKADAKNAVEEYVYYMRDKLAESYADFITPKVCYCCFLL</sequence>
<evidence type="ECO:0000256" key="3">
    <source>
        <dbReference type="ARBA" id="ARBA00022840"/>
    </source>
</evidence>
<evidence type="ECO:0000256" key="4">
    <source>
        <dbReference type="SAM" id="MobiDB-lite"/>
    </source>
</evidence>
<evidence type="ECO:0000313" key="6">
    <source>
        <dbReference type="WBParaSite" id="ALUE_0000070401-mRNA-1"/>
    </source>
</evidence>
<dbReference type="InterPro" id="IPR013126">
    <property type="entry name" value="Hsp_70_fam"/>
</dbReference>
<keyword evidence="3" id="KW-0067">ATP-binding</keyword>